<feature type="transmembrane region" description="Helical" evidence="6">
    <location>
        <begin position="62"/>
        <end position="84"/>
    </location>
</feature>
<feature type="transmembrane region" description="Helical" evidence="6">
    <location>
        <begin position="96"/>
        <end position="116"/>
    </location>
</feature>
<proteinExistence type="predicted"/>
<dbReference type="PRINTS" id="PR01000">
    <property type="entry name" value="SREBPS2PTASE"/>
</dbReference>
<keyword evidence="8" id="KW-0482">Metalloprotease</keyword>
<dbReference type="GO" id="GO:0031293">
    <property type="term" value="P:membrane protein intracellular domain proteolysis"/>
    <property type="evidence" value="ECO:0007669"/>
    <property type="project" value="TreeGrafter"/>
</dbReference>
<evidence type="ECO:0000259" key="7">
    <source>
        <dbReference type="Pfam" id="PF02163"/>
    </source>
</evidence>
<feature type="domain" description="Peptidase M50" evidence="7">
    <location>
        <begin position="75"/>
        <end position="431"/>
    </location>
</feature>
<keyword evidence="8" id="KW-0378">Hydrolase</keyword>
<keyword evidence="2 6" id="KW-0812">Transmembrane</keyword>
<dbReference type="Pfam" id="PF02163">
    <property type="entry name" value="Peptidase_M50"/>
    <property type="match status" value="1"/>
</dbReference>
<accession>A0AAV3QR55</accession>
<keyword evidence="3 6" id="KW-1133">Transmembrane helix</keyword>
<dbReference type="PANTHER" id="PTHR13325">
    <property type="entry name" value="PROTEASE M50 MEMBRANE-BOUND TRANSCRIPTION FACTOR SITE 2 PROTEASE"/>
    <property type="match status" value="1"/>
</dbReference>
<sequence length="433" mass="47977">MIDGRRIRKFGRSTRRQTILPLQILIWELGCALHFYVGSAWFSSLLNDSLFGFFSPISRLSISLSGVGYMCTSTVISVFFHELGHALAAASEGLQMEYIAMFLAVIFPGALVAFNYEHLLSLPHIASLRIYCAGIWHNAVFSAACVVLLVLLPSILYPFYIHGESPMVLEVSSASPLFRNLSPGDLLISIDGVHVHDAQEWGGMITLLNERAFQNSNNLTDFVNSSKLDDKKGYCMPLSLIKSGPHIELEGNQNCPDELSAFTGIPCGNTRTLDDTHLERKYQKEGSSAHCFNANDIVKLNKCIDGRVKAQRDANNCQCSEAEFCMAPIEIPGSTWVEITYISSSSARCRSLAADPFSDYNKEDDSIESNCLNTFVFVGDVISMAESLYLTSYRPRWSLKFGMYIPNMVEKLLTCCFQVSTVLALLNSLPVSS</sequence>
<feature type="transmembrane region" description="Helical" evidence="6">
    <location>
        <begin position="136"/>
        <end position="160"/>
    </location>
</feature>
<keyword evidence="9" id="KW-1185">Reference proteome</keyword>
<organism evidence="8 9">
    <name type="scientific">Lithospermum erythrorhizon</name>
    <name type="common">Purple gromwell</name>
    <name type="synonym">Lithospermum officinale var. erythrorhizon</name>
    <dbReference type="NCBI Taxonomy" id="34254"/>
    <lineage>
        <taxon>Eukaryota</taxon>
        <taxon>Viridiplantae</taxon>
        <taxon>Streptophyta</taxon>
        <taxon>Embryophyta</taxon>
        <taxon>Tracheophyta</taxon>
        <taxon>Spermatophyta</taxon>
        <taxon>Magnoliopsida</taxon>
        <taxon>eudicotyledons</taxon>
        <taxon>Gunneridae</taxon>
        <taxon>Pentapetalae</taxon>
        <taxon>asterids</taxon>
        <taxon>lamiids</taxon>
        <taxon>Boraginales</taxon>
        <taxon>Boraginaceae</taxon>
        <taxon>Boraginoideae</taxon>
        <taxon>Lithospermeae</taxon>
        <taxon>Lithospermum</taxon>
    </lineage>
</organism>
<keyword evidence="8" id="KW-0645">Protease</keyword>
<dbReference type="AlphaFoldDB" id="A0AAV3QR55"/>
<keyword evidence="4 6" id="KW-0472">Membrane</keyword>
<dbReference type="EMBL" id="BAABME010005749">
    <property type="protein sequence ID" value="GAA0166514.1"/>
    <property type="molecule type" value="Genomic_DNA"/>
</dbReference>
<dbReference type="InterPro" id="IPR008915">
    <property type="entry name" value="Peptidase_M50"/>
</dbReference>
<dbReference type="Proteomes" id="UP001454036">
    <property type="component" value="Unassembled WGS sequence"/>
</dbReference>
<dbReference type="GO" id="GO:0016020">
    <property type="term" value="C:membrane"/>
    <property type="evidence" value="ECO:0007669"/>
    <property type="project" value="InterPro"/>
</dbReference>
<name>A0AAV3QR55_LITER</name>
<comment type="caution">
    <text evidence="8">The sequence shown here is derived from an EMBL/GenBank/DDBJ whole genome shotgun (WGS) entry which is preliminary data.</text>
</comment>
<dbReference type="GO" id="GO:0004222">
    <property type="term" value="F:metalloendopeptidase activity"/>
    <property type="evidence" value="ECO:0007669"/>
    <property type="project" value="InterPro"/>
</dbReference>
<dbReference type="PANTHER" id="PTHR13325:SF3">
    <property type="entry name" value="MEMBRANE-BOUND TRANSCRIPTION FACTOR SITE-2 PROTEASE"/>
    <property type="match status" value="1"/>
</dbReference>
<evidence type="ECO:0000256" key="3">
    <source>
        <dbReference type="ARBA" id="ARBA00022989"/>
    </source>
</evidence>
<evidence type="ECO:0000256" key="4">
    <source>
        <dbReference type="ARBA" id="ARBA00023136"/>
    </source>
</evidence>
<comment type="subcellular location">
    <subcellularLocation>
        <location evidence="1">Endomembrane system</location>
        <topology evidence="1">Multi-pass membrane protein</topology>
    </subcellularLocation>
</comment>
<evidence type="ECO:0000256" key="5">
    <source>
        <dbReference type="ARBA" id="ARBA00032658"/>
    </source>
</evidence>
<dbReference type="InterPro" id="IPR001193">
    <property type="entry name" value="MBTPS2"/>
</dbReference>
<evidence type="ECO:0000313" key="8">
    <source>
        <dbReference type="EMBL" id="GAA0166514.1"/>
    </source>
</evidence>
<dbReference type="GO" id="GO:0012505">
    <property type="term" value="C:endomembrane system"/>
    <property type="evidence" value="ECO:0007669"/>
    <property type="project" value="UniProtKB-SubCell"/>
</dbReference>
<dbReference type="GO" id="GO:1905897">
    <property type="term" value="P:regulation of response to endoplasmic reticulum stress"/>
    <property type="evidence" value="ECO:0007669"/>
    <property type="project" value="TreeGrafter"/>
</dbReference>
<feature type="transmembrane region" description="Helical" evidence="6">
    <location>
        <begin position="20"/>
        <end position="42"/>
    </location>
</feature>
<dbReference type="GO" id="GO:0005737">
    <property type="term" value="C:cytoplasm"/>
    <property type="evidence" value="ECO:0007669"/>
    <property type="project" value="TreeGrafter"/>
</dbReference>
<evidence type="ECO:0000256" key="2">
    <source>
        <dbReference type="ARBA" id="ARBA00022692"/>
    </source>
</evidence>
<gene>
    <name evidence="8" type="ORF">LIER_21652</name>
</gene>
<evidence type="ECO:0000256" key="6">
    <source>
        <dbReference type="SAM" id="Phobius"/>
    </source>
</evidence>
<evidence type="ECO:0000256" key="1">
    <source>
        <dbReference type="ARBA" id="ARBA00004127"/>
    </source>
</evidence>
<evidence type="ECO:0000313" key="9">
    <source>
        <dbReference type="Proteomes" id="UP001454036"/>
    </source>
</evidence>
<reference evidence="8 9" key="1">
    <citation type="submission" date="2024-01" db="EMBL/GenBank/DDBJ databases">
        <title>The complete chloroplast genome sequence of Lithospermum erythrorhizon: insights into the phylogenetic relationship among Boraginaceae species and the maternal lineages of purple gromwells.</title>
        <authorList>
            <person name="Okada T."/>
            <person name="Watanabe K."/>
        </authorList>
    </citation>
    <scope>NUCLEOTIDE SEQUENCE [LARGE SCALE GENOMIC DNA]</scope>
</reference>
<protein>
    <recommendedName>
        <fullName evidence="5">Endopeptidase S2P</fullName>
    </recommendedName>
</protein>